<dbReference type="AlphaFoldDB" id="A0A137PCX4"/>
<reference evidence="2 3" key="1">
    <citation type="journal article" date="2015" name="Genome Biol. Evol.">
        <title>Phylogenomic analyses indicate that early fungi evolved digesting cell walls of algal ancestors of land plants.</title>
        <authorList>
            <person name="Chang Y."/>
            <person name="Wang S."/>
            <person name="Sekimoto S."/>
            <person name="Aerts A.L."/>
            <person name="Choi C."/>
            <person name="Clum A."/>
            <person name="LaButti K.M."/>
            <person name="Lindquist E.A."/>
            <person name="Yee Ngan C."/>
            <person name="Ohm R.A."/>
            <person name="Salamov A.A."/>
            <person name="Grigoriev I.V."/>
            <person name="Spatafora J.W."/>
            <person name="Berbee M.L."/>
        </authorList>
    </citation>
    <scope>NUCLEOTIDE SEQUENCE [LARGE SCALE GENOMIC DNA]</scope>
    <source>
        <strain evidence="2 3">NRRL 28638</strain>
    </source>
</reference>
<name>A0A137PCX4_CONC2</name>
<gene>
    <name evidence="2" type="ORF">CONCODRAFT_4237</name>
</gene>
<feature type="signal peptide" evidence="1">
    <location>
        <begin position="1"/>
        <end position="23"/>
    </location>
</feature>
<evidence type="ECO:0000313" key="3">
    <source>
        <dbReference type="Proteomes" id="UP000070444"/>
    </source>
</evidence>
<proteinExistence type="predicted"/>
<evidence type="ECO:0000256" key="1">
    <source>
        <dbReference type="SAM" id="SignalP"/>
    </source>
</evidence>
<organism evidence="2 3">
    <name type="scientific">Conidiobolus coronatus (strain ATCC 28846 / CBS 209.66 / NRRL 28638)</name>
    <name type="common">Delacroixia coronata</name>
    <dbReference type="NCBI Taxonomy" id="796925"/>
    <lineage>
        <taxon>Eukaryota</taxon>
        <taxon>Fungi</taxon>
        <taxon>Fungi incertae sedis</taxon>
        <taxon>Zoopagomycota</taxon>
        <taxon>Entomophthoromycotina</taxon>
        <taxon>Entomophthoromycetes</taxon>
        <taxon>Entomophthorales</taxon>
        <taxon>Ancylistaceae</taxon>
        <taxon>Conidiobolus</taxon>
    </lineage>
</organism>
<feature type="chain" id="PRO_5007294652" description="Extracellular membrane protein CFEM domain-containing protein" evidence="1">
    <location>
        <begin position="24"/>
        <end position="137"/>
    </location>
</feature>
<dbReference type="EMBL" id="KQ964445">
    <property type="protein sequence ID" value="KXN72843.1"/>
    <property type="molecule type" value="Genomic_DNA"/>
</dbReference>
<keyword evidence="3" id="KW-1185">Reference proteome</keyword>
<accession>A0A137PCX4</accession>
<protein>
    <recommendedName>
        <fullName evidence="4">Extracellular membrane protein CFEM domain-containing protein</fullName>
    </recommendedName>
</protein>
<keyword evidence="1" id="KW-0732">Signal</keyword>
<evidence type="ECO:0000313" key="2">
    <source>
        <dbReference type="EMBL" id="KXN72843.1"/>
    </source>
</evidence>
<evidence type="ECO:0008006" key="4">
    <source>
        <dbReference type="Google" id="ProtNLM"/>
    </source>
</evidence>
<sequence length="137" mass="14706">MKLNKLILGITLINPLISESVDCQKQCGDQGLSCLAKCYANKLSSTFMDFLNPKSNSTSSNSNNTHNNNTNLGVGFDAFVSSLEKQGSAIQTGISGNNSNLEAQGSNANSYILIPSTYSFVTNSIFNFLTAGFWAIF</sequence>
<dbReference type="Proteomes" id="UP000070444">
    <property type="component" value="Unassembled WGS sequence"/>
</dbReference>